<dbReference type="PANTHER" id="PTHR11731">
    <property type="entry name" value="PROTEASE FAMILY S9B,C DIPEPTIDYL-PEPTIDASE IV-RELATED"/>
    <property type="match status" value="1"/>
</dbReference>
<dbReference type="Gene3D" id="2.130.10.10">
    <property type="entry name" value="YVTN repeat-like/Quinoprotein amine dehydrogenase"/>
    <property type="match status" value="1"/>
</dbReference>
<dbReference type="PANTHER" id="PTHR11731:SF193">
    <property type="entry name" value="DIPEPTIDYL PEPTIDASE 9"/>
    <property type="match status" value="1"/>
</dbReference>
<dbReference type="STRING" id="1385699.A7A78_02885"/>
<dbReference type="InterPro" id="IPR001375">
    <property type="entry name" value="Peptidase_S9_cat"/>
</dbReference>
<evidence type="ECO:0000313" key="2">
    <source>
        <dbReference type="EMBL" id="OAD91457.1"/>
    </source>
</evidence>
<protein>
    <recommendedName>
        <fullName evidence="1">Peptidase S9 prolyl oligopeptidase catalytic domain-containing protein</fullName>
    </recommendedName>
</protein>
<dbReference type="Pfam" id="PF00326">
    <property type="entry name" value="Peptidase_S9"/>
    <property type="match status" value="1"/>
</dbReference>
<proteinExistence type="predicted"/>
<sequence length="879" mass="102179">MNHKTLDINMAIQKMICAHTPRISQLVVVIFLFATVCSSFGQAVGKKSIPQEEYSKWSNLYAPILSNDGKWAAWRLNYPGITDTLMILNTHNKKVMKYKEAVEYEFSPNSKWLYSYHSDRTLQLINLERNESKNFPDLELFYFSDAGDYAGVLDANNRFSLVDLETGKTTQLEHVSWFKFSPNGKWAAITFVTGEKNSIVLMDVQSLQKSVILKSDDSTFSRLAWNEKSSRLAFMETKVDTTGNPPRTLLHEFQNGSLPKLLTLHPPSQKGFPMNTYMEGGSKIFYAADGERLFFYVRPKSYLERNIDTLKNKVQVWKGDDPWIVPQQLRFNDPAMGPWLMQWKPEQKELLQIATEKLPNAYLLPNEHYALLFDKKQYEPQFKYEGDADFYVMDLNTKDKKRMVEKHTIDFKNKYPSPNGKYIAYYKNKKWWVYTIPMDSHTDVSVNLPFDLDTTDHSSSNAVWPYGFAGWSPDNKWVYIYDEFDIWKVSVDGREFHRITNGREDKTVFRFYRKQYEEYPFQRFERFTLDILDTEKDILLEANGPKHSGYYSWNSKKGITPLFTKDTKVDNLKQAKEAGSYIVQEESFDIPRRIYFLEDGKEALLYESNLQHKDFVSPRQELISYKSFDGRDLQGILMYPDGYVEGVQYPMIVHIYERLSDRFYNYITPTMNNGDGFNPKVYTGQGYFVLYPDIVYKLGDPGISALQCVKAAVESVLKTEMVDKDRMALQGHSFGGYEAAFIATQTNMFAAIVSGAGVTDFRSFYLTVGGYDGRPDSWWFEEHQWRMGTSYFDAPEAYKRNSPMDHVQQVNIPILLWSGADDVHIDVRQNIEFYLALRRLGKDVTFLNYPNETHAIQNSKNQKDLTNRISNWLAGYLKP</sequence>
<dbReference type="InterPro" id="IPR050278">
    <property type="entry name" value="Serine_Prot_S9B/DPPIV"/>
</dbReference>
<dbReference type="SUPFAM" id="SSF82171">
    <property type="entry name" value="DPP6 N-terminal domain-like"/>
    <property type="match status" value="1"/>
</dbReference>
<dbReference type="EMBL" id="LXIE01000012">
    <property type="protein sequence ID" value="OAD91457.1"/>
    <property type="molecule type" value="Genomic_DNA"/>
</dbReference>
<feature type="domain" description="Peptidase S9 prolyl oligopeptidase catalytic" evidence="1">
    <location>
        <begin position="711"/>
        <end position="878"/>
    </location>
</feature>
<comment type="caution">
    <text evidence="2">The sequence shown here is derived from an EMBL/GenBank/DDBJ whole genome shotgun (WGS) entry which is preliminary data.</text>
</comment>
<dbReference type="GO" id="GO:0008236">
    <property type="term" value="F:serine-type peptidase activity"/>
    <property type="evidence" value="ECO:0007669"/>
    <property type="project" value="InterPro"/>
</dbReference>
<dbReference type="Gene3D" id="3.40.50.1820">
    <property type="entry name" value="alpha/beta hydrolase"/>
    <property type="match status" value="1"/>
</dbReference>
<dbReference type="InterPro" id="IPR015943">
    <property type="entry name" value="WD40/YVTN_repeat-like_dom_sf"/>
</dbReference>
<accession>A0A1A9LEE9</accession>
<dbReference type="GO" id="GO:0008239">
    <property type="term" value="F:dipeptidyl-peptidase activity"/>
    <property type="evidence" value="ECO:0007669"/>
    <property type="project" value="TreeGrafter"/>
</dbReference>
<keyword evidence="3" id="KW-1185">Reference proteome</keyword>
<gene>
    <name evidence="2" type="ORF">A7A78_02885</name>
</gene>
<dbReference type="AlphaFoldDB" id="A0A1A9LEE9"/>
<dbReference type="Gene3D" id="2.120.10.30">
    <property type="entry name" value="TolB, C-terminal domain"/>
    <property type="match status" value="1"/>
</dbReference>
<organism evidence="2 3">
    <name type="scientific">Aequorivita soesokkakensis</name>
    <dbReference type="NCBI Taxonomy" id="1385699"/>
    <lineage>
        <taxon>Bacteria</taxon>
        <taxon>Pseudomonadati</taxon>
        <taxon>Bacteroidota</taxon>
        <taxon>Flavobacteriia</taxon>
        <taxon>Flavobacteriales</taxon>
        <taxon>Flavobacteriaceae</taxon>
        <taxon>Aequorivita</taxon>
    </lineage>
</organism>
<evidence type="ECO:0000259" key="1">
    <source>
        <dbReference type="Pfam" id="PF00326"/>
    </source>
</evidence>
<dbReference type="SUPFAM" id="SSF53474">
    <property type="entry name" value="alpha/beta-Hydrolases"/>
    <property type="match status" value="1"/>
</dbReference>
<dbReference type="InterPro" id="IPR011042">
    <property type="entry name" value="6-blade_b-propeller_TolB-like"/>
</dbReference>
<dbReference type="Proteomes" id="UP000077552">
    <property type="component" value="Unassembled WGS sequence"/>
</dbReference>
<reference evidence="2 3" key="1">
    <citation type="submission" date="2016-05" db="EMBL/GenBank/DDBJ databases">
        <title>Genome sequencing of Vitellibacter soesokkakensis RSSK-12.</title>
        <authorList>
            <person name="Thevarajoo S."/>
            <person name="Selvaratnam C."/>
            <person name="Goh K.M."/>
            <person name="Chan K.-G."/>
            <person name="Chong C.S."/>
        </authorList>
    </citation>
    <scope>NUCLEOTIDE SEQUENCE [LARGE SCALE GENOMIC DNA]</scope>
    <source>
        <strain evidence="2 3">RSSK-12</strain>
    </source>
</reference>
<evidence type="ECO:0000313" key="3">
    <source>
        <dbReference type="Proteomes" id="UP000077552"/>
    </source>
</evidence>
<name>A0A1A9LEE9_9FLAO</name>
<dbReference type="InterPro" id="IPR029058">
    <property type="entry name" value="AB_hydrolase_fold"/>
</dbReference>
<dbReference type="GO" id="GO:0006508">
    <property type="term" value="P:proteolysis"/>
    <property type="evidence" value="ECO:0007669"/>
    <property type="project" value="InterPro"/>
</dbReference>